<evidence type="ECO:0000313" key="3">
    <source>
        <dbReference type="EMBL" id="QQG64973.1"/>
    </source>
</evidence>
<dbReference type="Proteomes" id="UP000596092">
    <property type="component" value="Chromosome"/>
</dbReference>
<evidence type="ECO:0000259" key="2">
    <source>
        <dbReference type="Pfam" id="PF02579"/>
    </source>
</evidence>
<keyword evidence="4" id="KW-1185">Reference proteome</keyword>
<evidence type="ECO:0000256" key="1">
    <source>
        <dbReference type="SAM" id="MobiDB-lite"/>
    </source>
</evidence>
<dbReference type="InterPro" id="IPR003731">
    <property type="entry name" value="Di-Nase_FeMo-co_biosynth"/>
</dbReference>
<sequence length="165" mass="18519">MRARRTIAITVWGERISPVFDSARTLLIVEIDGNTIINSAHLTFDPDRPLELVQMLQRQQVALVICGAVSEQPAAILETAGIRLLPFVAGEVNHILERYCKGRSLGREFRMPGCSNNFCCHGRIRRGREISITKLPQQYGNRKRAGCTDLLPHRQSNGSEKPTQK</sequence>
<dbReference type="SUPFAM" id="SSF53146">
    <property type="entry name" value="Nitrogenase accessory factor-like"/>
    <property type="match status" value="1"/>
</dbReference>
<name>A0A7T6APS7_9BACT</name>
<organism evidence="3 4">
    <name type="scientific">Desulfobulbus oligotrophicus</name>
    <dbReference type="NCBI Taxonomy" id="1909699"/>
    <lineage>
        <taxon>Bacteria</taxon>
        <taxon>Pseudomonadati</taxon>
        <taxon>Thermodesulfobacteriota</taxon>
        <taxon>Desulfobulbia</taxon>
        <taxon>Desulfobulbales</taxon>
        <taxon>Desulfobulbaceae</taxon>
        <taxon>Desulfobulbus</taxon>
    </lineage>
</organism>
<dbReference type="InterPro" id="IPR036105">
    <property type="entry name" value="DiNase_FeMo-co_biosyn_sf"/>
</dbReference>
<protein>
    <recommendedName>
        <fullName evidence="2">Dinitrogenase iron-molybdenum cofactor biosynthesis domain-containing protein</fullName>
    </recommendedName>
</protein>
<dbReference type="RefSeq" id="WP_199263788.1">
    <property type="nucleotide sequence ID" value="NZ_CP054140.1"/>
</dbReference>
<dbReference type="EMBL" id="CP054140">
    <property type="protein sequence ID" value="QQG64973.1"/>
    <property type="molecule type" value="Genomic_DNA"/>
</dbReference>
<proteinExistence type="predicted"/>
<gene>
    <name evidence="3" type="ORF">HP555_03380</name>
</gene>
<dbReference type="Gene3D" id="3.30.420.130">
    <property type="entry name" value="Dinitrogenase iron-molybdenum cofactor biosynthesis domain"/>
    <property type="match status" value="1"/>
</dbReference>
<dbReference type="AlphaFoldDB" id="A0A7T6APS7"/>
<feature type="domain" description="Dinitrogenase iron-molybdenum cofactor biosynthesis" evidence="2">
    <location>
        <begin position="13"/>
        <end position="100"/>
    </location>
</feature>
<dbReference type="Pfam" id="PF02579">
    <property type="entry name" value="Nitro_FeMo-Co"/>
    <property type="match status" value="1"/>
</dbReference>
<feature type="compositionally biased region" description="Polar residues" evidence="1">
    <location>
        <begin position="154"/>
        <end position="165"/>
    </location>
</feature>
<accession>A0A7T6APS7</accession>
<feature type="region of interest" description="Disordered" evidence="1">
    <location>
        <begin position="144"/>
        <end position="165"/>
    </location>
</feature>
<reference evidence="3 4" key="1">
    <citation type="submission" date="2020-05" db="EMBL/GenBank/DDBJ databases">
        <title>Complete genome of Desulfobulbus oligotrophicus.</title>
        <authorList>
            <person name="Podar M."/>
        </authorList>
    </citation>
    <scope>NUCLEOTIDE SEQUENCE [LARGE SCALE GENOMIC DNA]</scope>
    <source>
        <strain evidence="3 4">Prop6</strain>
    </source>
</reference>
<dbReference type="KEGG" id="dog:HP555_03380"/>
<evidence type="ECO:0000313" key="4">
    <source>
        <dbReference type="Proteomes" id="UP000596092"/>
    </source>
</evidence>